<comment type="caution">
    <text evidence="6">The sequence shown here is derived from an EMBL/GenBank/DDBJ whole genome shotgun (WGS) entry which is preliminary data.</text>
</comment>
<accession>A0A370R2Q7</accession>
<feature type="region of interest" description="Disordered" evidence="4">
    <location>
        <begin position="65"/>
        <end position="91"/>
    </location>
</feature>
<keyword evidence="2" id="KW-0238">DNA-binding</keyword>
<dbReference type="EMBL" id="QRAP01000001">
    <property type="protein sequence ID" value="RDK96717.1"/>
    <property type="molecule type" value="Genomic_DNA"/>
</dbReference>
<dbReference type="OrthoDB" id="9791537at2"/>
<evidence type="ECO:0000313" key="6">
    <source>
        <dbReference type="EMBL" id="RDK96717.1"/>
    </source>
</evidence>
<dbReference type="PROSITE" id="PS50943">
    <property type="entry name" value="HTH_CROC1"/>
    <property type="match status" value="1"/>
</dbReference>
<dbReference type="InterPro" id="IPR001387">
    <property type="entry name" value="Cro/C1-type_HTH"/>
</dbReference>
<sequence>MKTTLAERLKFARNLAGFSQKQLGERVGVTQAAIQKIEVGKASNSTRLIDIAKCLNVRPEWLSDGEEPMRSGLESNISPQGRGVETWDRSTPVGDDEVEIPYYKSIELAAGHGCMNNVDNNGYKLRFSRSTLRKYGAEPANVISFDVHGDSMAPVIPNRSTVTVDMGHTRVTDGGIYAIEQDDLFRIKLLYRLPGHRLSIRSYNRDEYPDEEADTATVKIIGRVINWSVMAW</sequence>
<dbReference type="Pfam" id="PF00717">
    <property type="entry name" value="Peptidase_S24"/>
    <property type="match status" value="1"/>
</dbReference>
<dbReference type="Gene3D" id="1.10.260.40">
    <property type="entry name" value="lambda repressor-like DNA-binding domains"/>
    <property type="match status" value="1"/>
</dbReference>
<dbReference type="SUPFAM" id="SSF47413">
    <property type="entry name" value="lambda repressor-like DNA-binding domains"/>
    <property type="match status" value="1"/>
</dbReference>
<evidence type="ECO:0000256" key="1">
    <source>
        <dbReference type="ARBA" id="ARBA00023015"/>
    </source>
</evidence>
<dbReference type="PANTHER" id="PTHR40661">
    <property type="match status" value="1"/>
</dbReference>
<evidence type="ECO:0000256" key="4">
    <source>
        <dbReference type="SAM" id="MobiDB-lite"/>
    </source>
</evidence>
<organism evidence="6 7">
    <name type="scientific">Enterobacillus tribolii</name>
    <dbReference type="NCBI Taxonomy" id="1487935"/>
    <lineage>
        <taxon>Bacteria</taxon>
        <taxon>Pseudomonadati</taxon>
        <taxon>Pseudomonadota</taxon>
        <taxon>Gammaproteobacteria</taxon>
        <taxon>Enterobacterales</taxon>
        <taxon>Hafniaceae</taxon>
        <taxon>Enterobacillus</taxon>
    </lineage>
</organism>
<dbReference type="PANTHER" id="PTHR40661:SF2">
    <property type="entry name" value="HTH-TYPE TRANSCRIPTIONAL REGULATOR PRTR"/>
    <property type="match status" value="1"/>
</dbReference>
<keyword evidence="7" id="KW-1185">Reference proteome</keyword>
<dbReference type="CDD" id="cd00093">
    <property type="entry name" value="HTH_XRE"/>
    <property type="match status" value="1"/>
</dbReference>
<dbReference type="GO" id="GO:0003677">
    <property type="term" value="F:DNA binding"/>
    <property type="evidence" value="ECO:0007669"/>
    <property type="project" value="UniProtKB-KW"/>
</dbReference>
<feature type="domain" description="HTH cro/C1-type" evidence="5">
    <location>
        <begin position="9"/>
        <end position="62"/>
    </location>
</feature>
<evidence type="ECO:0000259" key="5">
    <source>
        <dbReference type="PROSITE" id="PS50943"/>
    </source>
</evidence>
<reference evidence="6 7" key="1">
    <citation type="submission" date="2018-07" db="EMBL/GenBank/DDBJ databases">
        <title>Genomic Encyclopedia of Type Strains, Phase IV (KMG-IV): sequencing the most valuable type-strain genomes for metagenomic binning, comparative biology and taxonomic classification.</title>
        <authorList>
            <person name="Goeker M."/>
        </authorList>
    </citation>
    <scope>NUCLEOTIDE SEQUENCE [LARGE SCALE GENOMIC DNA]</scope>
    <source>
        <strain evidence="6 7">DSM 103736</strain>
    </source>
</reference>
<gene>
    <name evidence="6" type="ORF">C8D90_101153</name>
</gene>
<protein>
    <submittedName>
        <fullName evidence="6">Phage repressor protein C with HTH and peptisase S24 domain</fullName>
    </submittedName>
</protein>
<name>A0A370R2Q7_9GAMM</name>
<dbReference type="CDD" id="cd06529">
    <property type="entry name" value="S24_LexA-like"/>
    <property type="match status" value="1"/>
</dbReference>
<proteinExistence type="predicted"/>
<dbReference type="InterPro" id="IPR010982">
    <property type="entry name" value="Lambda_DNA-bd_dom_sf"/>
</dbReference>
<evidence type="ECO:0000256" key="2">
    <source>
        <dbReference type="ARBA" id="ARBA00023125"/>
    </source>
</evidence>
<dbReference type="InterPro" id="IPR015927">
    <property type="entry name" value="Peptidase_S24_S26A/B/C"/>
</dbReference>
<dbReference type="Gene3D" id="2.10.109.10">
    <property type="entry name" value="Umud Fragment, subunit A"/>
    <property type="match status" value="1"/>
</dbReference>
<dbReference type="SMART" id="SM00530">
    <property type="entry name" value="HTH_XRE"/>
    <property type="match status" value="1"/>
</dbReference>
<dbReference type="RefSeq" id="WP_115456513.1">
    <property type="nucleotide sequence ID" value="NZ_QRAP01000001.1"/>
</dbReference>
<dbReference type="AlphaFoldDB" id="A0A370R2Q7"/>
<evidence type="ECO:0000313" key="7">
    <source>
        <dbReference type="Proteomes" id="UP000254848"/>
    </source>
</evidence>
<keyword evidence="3" id="KW-0804">Transcription</keyword>
<dbReference type="Pfam" id="PF01381">
    <property type="entry name" value="HTH_3"/>
    <property type="match status" value="1"/>
</dbReference>
<dbReference type="SUPFAM" id="SSF51306">
    <property type="entry name" value="LexA/Signal peptidase"/>
    <property type="match status" value="1"/>
</dbReference>
<dbReference type="InterPro" id="IPR036286">
    <property type="entry name" value="LexA/Signal_pep-like_sf"/>
</dbReference>
<dbReference type="InterPro" id="IPR039418">
    <property type="entry name" value="LexA-like"/>
</dbReference>
<dbReference type="Proteomes" id="UP000254848">
    <property type="component" value="Unassembled WGS sequence"/>
</dbReference>
<evidence type="ECO:0000256" key="3">
    <source>
        <dbReference type="ARBA" id="ARBA00023163"/>
    </source>
</evidence>
<keyword evidence="1" id="KW-0805">Transcription regulation</keyword>